<sequence>MTISDGLIRSIFISAIFSLSYSVTLNERGVRWLALGDEITEDQRRMENMKIVRYNTSYPISTTSEIFYSTKNDMRINYIVVAASAMKGFVSVEKGGIGQKWVTIKYTSENGSQDQLEVLIESYKSEPSLIVKDNSAKTLTTVIVMDEIRNWTEQILRYVAENSNTIDEYP</sequence>
<name>A0A6J0BJ62_NEOLC</name>
<accession>A0A6J0BJ62</accession>
<evidence type="ECO:0000313" key="1">
    <source>
        <dbReference type="Proteomes" id="UP000829291"/>
    </source>
</evidence>
<evidence type="ECO:0000313" key="2">
    <source>
        <dbReference type="RefSeq" id="XP_015513818.1"/>
    </source>
</evidence>
<gene>
    <name evidence="2" type="primary">LOC107219958</name>
</gene>
<dbReference type="GeneID" id="107219958"/>
<dbReference type="Proteomes" id="UP000829291">
    <property type="component" value="Chromosome 6"/>
</dbReference>
<organism evidence="2">
    <name type="scientific">Neodiprion lecontei</name>
    <name type="common">Redheaded pine sawfly</name>
    <dbReference type="NCBI Taxonomy" id="441921"/>
    <lineage>
        <taxon>Eukaryota</taxon>
        <taxon>Metazoa</taxon>
        <taxon>Ecdysozoa</taxon>
        <taxon>Arthropoda</taxon>
        <taxon>Hexapoda</taxon>
        <taxon>Insecta</taxon>
        <taxon>Pterygota</taxon>
        <taxon>Neoptera</taxon>
        <taxon>Endopterygota</taxon>
        <taxon>Hymenoptera</taxon>
        <taxon>Tenthredinoidea</taxon>
        <taxon>Diprionidae</taxon>
        <taxon>Diprioninae</taxon>
        <taxon>Neodiprion</taxon>
    </lineage>
</organism>
<reference evidence="2" key="1">
    <citation type="submission" date="2025-08" db="UniProtKB">
        <authorList>
            <consortium name="RefSeq"/>
        </authorList>
    </citation>
    <scope>IDENTIFICATION</scope>
    <source>
        <tissue evidence="2">Thorax and Abdomen</tissue>
    </source>
</reference>
<dbReference type="AlphaFoldDB" id="A0A6J0BJ62"/>
<dbReference type="Pfam" id="PF15868">
    <property type="entry name" value="MBF2"/>
    <property type="match status" value="1"/>
</dbReference>
<protein>
    <submittedName>
        <fullName evidence="2">Uncharacterized protein LOC107219958</fullName>
    </submittedName>
</protein>
<proteinExistence type="predicted"/>
<dbReference type="InterPro" id="IPR031734">
    <property type="entry name" value="MBF2"/>
</dbReference>
<dbReference type="InParanoid" id="A0A6J0BJ62"/>
<dbReference type="KEGG" id="nlo:107219958"/>
<dbReference type="RefSeq" id="XP_015513818.1">
    <property type="nucleotide sequence ID" value="XM_015658332.2"/>
</dbReference>
<dbReference type="OrthoDB" id="7682755at2759"/>
<keyword evidence="1" id="KW-1185">Reference proteome</keyword>